<dbReference type="KEGG" id="pco:PHACADRAFT_261026"/>
<dbReference type="GO" id="GO:0005886">
    <property type="term" value="C:plasma membrane"/>
    <property type="evidence" value="ECO:0007669"/>
    <property type="project" value="TreeGrafter"/>
</dbReference>
<keyword evidence="5 11" id="KW-1133">Transmembrane helix</keyword>
<dbReference type="PRINTS" id="PR00899">
    <property type="entry name" value="GPCRSTE3"/>
</dbReference>
<dbReference type="PANTHER" id="PTHR28097">
    <property type="entry name" value="PHEROMONE A FACTOR RECEPTOR"/>
    <property type="match status" value="1"/>
</dbReference>
<proteinExistence type="inferred from homology"/>
<evidence type="ECO:0000256" key="11">
    <source>
        <dbReference type="SAM" id="Phobius"/>
    </source>
</evidence>
<dbReference type="GeneID" id="18917870"/>
<evidence type="ECO:0000256" key="1">
    <source>
        <dbReference type="ARBA" id="ARBA00004141"/>
    </source>
</evidence>
<dbReference type="AlphaFoldDB" id="K5WQB3"/>
<evidence type="ECO:0000256" key="7">
    <source>
        <dbReference type="ARBA" id="ARBA00023136"/>
    </source>
</evidence>
<keyword evidence="4 11" id="KW-0812">Transmembrane</keyword>
<keyword evidence="7 11" id="KW-0472">Membrane</keyword>
<evidence type="ECO:0000256" key="5">
    <source>
        <dbReference type="ARBA" id="ARBA00022989"/>
    </source>
</evidence>
<feature type="region of interest" description="Disordered" evidence="10">
    <location>
        <begin position="351"/>
        <end position="400"/>
    </location>
</feature>
<feature type="transmembrane region" description="Helical" evidence="11">
    <location>
        <begin position="69"/>
        <end position="92"/>
    </location>
</feature>
<dbReference type="RefSeq" id="XP_007398880.1">
    <property type="nucleotide sequence ID" value="XM_007398818.1"/>
</dbReference>
<sequence length="446" mass="49577">MPHPMPAAAFAAAAGLSLPIVVQGVLLRRQCLPVVATALWLFFANVVYGVNALVWAGSDAIRIPVWCDIATKFLVGSAYAIPACLLCTTIKLKLAVAPRDLPDERTAKGQRSAYLLDLALCVGVPVISMILHTVVQDHRFDIVENIGCQPEIPAISASTIFFWLPALLLALLSFFSCCIMLRYIFGPNRLQLRHNLEMFDSTSTISVFFSQFMIVLCVAALWTAYLLVMIYEALLLTSKLPDGLSRSADWSRIDSYTWVDFDSLSRRDRNFCWWTTPAAALAFTFWSTVFPVVEKVDSWLCRVFRCIRTGLRTRSSSITLKEMNASKHKGSGSHVIIRKDSVVTVIYDDTGTSKQAHSPRSPPWSPAKPAYEPRRSIPWETARPFNGPPGRRCSAGTEDGSQEIVIRELPIAASPLDRHVPPQSTFPHAWQEPPVVVPRYAEESPV</sequence>
<evidence type="ECO:0000256" key="4">
    <source>
        <dbReference type="ARBA" id="ARBA00022692"/>
    </source>
</evidence>
<feature type="transmembrane region" description="Helical" evidence="11">
    <location>
        <begin position="205"/>
        <end position="231"/>
    </location>
</feature>
<dbReference type="OrthoDB" id="2874149at2759"/>
<name>K5WQB3_PHACS</name>
<feature type="transmembrane region" description="Helical" evidence="11">
    <location>
        <begin position="6"/>
        <end position="27"/>
    </location>
</feature>
<reference evidence="12 13" key="1">
    <citation type="journal article" date="2012" name="BMC Genomics">
        <title>Comparative genomics of the white-rot fungi, Phanerochaete carnosa and P. chrysosporium, to elucidate the genetic basis of the distinct wood types they colonize.</title>
        <authorList>
            <person name="Suzuki H."/>
            <person name="MacDonald J."/>
            <person name="Syed K."/>
            <person name="Salamov A."/>
            <person name="Hori C."/>
            <person name="Aerts A."/>
            <person name="Henrissat B."/>
            <person name="Wiebenga A."/>
            <person name="vanKuyk P.A."/>
            <person name="Barry K."/>
            <person name="Lindquist E."/>
            <person name="LaButti K."/>
            <person name="Lapidus A."/>
            <person name="Lucas S."/>
            <person name="Coutinho P."/>
            <person name="Gong Y."/>
            <person name="Samejima M."/>
            <person name="Mahadevan R."/>
            <person name="Abou-Zaid M."/>
            <person name="de Vries R.P."/>
            <person name="Igarashi K."/>
            <person name="Yadav J.S."/>
            <person name="Grigoriev I.V."/>
            <person name="Master E.R."/>
        </authorList>
    </citation>
    <scope>NUCLEOTIDE SEQUENCE [LARGE SCALE GENOMIC DNA]</scope>
    <source>
        <strain evidence="12 13">HHB-10118-sp</strain>
    </source>
</reference>
<feature type="transmembrane region" description="Helical" evidence="11">
    <location>
        <begin position="34"/>
        <end position="57"/>
    </location>
</feature>
<gene>
    <name evidence="12" type="ORF">PHACADRAFT_261026</name>
</gene>
<comment type="subcellular location">
    <subcellularLocation>
        <location evidence="1">Membrane</location>
        <topology evidence="1">Multi-pass membrane protein</topology>
    </subcellularLocation>
</comment>
<organism evidence="12 13">
    <name type="scientific">Phanerochaete carnosa (strain HHB-10118-sp)</name>
    <name type="common">White-rot fungus</name>
    <name type="synonym">Peniophora carnosa</name>
    <dbReference type="NCBI Taxonomy" id="650164"/>
    <lineage>
        <taxon>Eukaryota</taxon>
        <taxon>Fungi</taxon>
        <taxon>Dikarya</taxon>
        <taxon>Basidiomycota</taxon>
        <taxon>Agaricomycotina</taxon>
        <taxon>Agaricomycetes</taxon>
        <taxon>Polyporales</taxon>
        <taxon>Phanerochaetaceae</taxon>
        <taxon>Phanerochaete</taxon>
    </lineage>
</organism>
<dbReference type="HOGENOM" id="CLU_712835_0_0_1"/>
<evidence type="ECO:0000256" key="6">
    <source>
        <dbReference type="ARBA" id="ARBA00023040"/>
    </source>
</evidence>
<accession>K5WQB3</accession>
<keyword evidence="9" id="KW-0807">Transducer</keyword>
<feature type="transmembrane region" description="Helical" evidence="11">
    <location>
        <begin position="273"/>
        <end position="293"/>
    </location>
</feature>
<evidence type="ECO:0000256" key="9">
    <source>
        <dbReference type="ARBA" id="ARBA00023224"/>
    </source>
</evidence>
<keyword evidence="8" id="KW-0675">Receptor</keyword>
<feature type="transmembrane region" description="Helical" evidence="11">
    <location>
        <begin position="113"/>
        <end position="135"/>
    </location>
</feature>
<dbReference type="STRING" id="650164.K5WQB3"/>
<keyword evidence="3" id="KW-0589">Pheromone response</keyword>
<evidence type="ECO:0000256" key="10">
    <source>
        <dbReference type="SAM" id="MobiDB-lite"/>
    </source>
</evidence>
<feature type="transmembrane region" description="Helical" evidence="11">
    <location>
        <begin position="160"/>
        <end position="185"/>
    </location>
</feature>
<dbReference type="Proteomes" id="UP000008370">
    <property type="component" value="Unassembled WGS sequence"/>
</dbReference>
<dbReference type="InterPro" id="IPR001499">
    <property type="entry name" value="GPCR_STE3"/>
</dbReference>
<protein>
    <submittedName>
        <fullName evidence="12">Uncharacterized protein</fullName>
    </submittedName>
</protein>
<keyword evidence="6" id="KW-0297">G-protein coupled receptor</keyword>
<comment type="similarity">
    <text evidence="2">Belongs to the G-protein coupled receptor 4 family.</text>
</comment>
<dbReference type="GO" id="GO:0004932">
    <property type="term" value="F:mating-type factor pheromone receptor activity"/>
    <property type="evidence" value="ECO:0007669"/>
    <property type="project" value="InterPro"/>
</dbReference>
<dbReference type="PANTHER" id="PTHR28097:SF1">
    <property type="entry name" value="PHEROMONE A FACTOR RECEPTOR"/>
    <property type="match status" value="1"/>
</dbReference>
<dbReference type="InParanoid" id="K5WQB3"/>
<keyword evidence="13" id="KW-1185">Reference proteome</keyword>
<evidence type="ECO:0000313" key="12">
    <source>
        <dbReference type="EMBL" id="EKM52537.1"/>
    </source>
</evidence>
<evidence type="ECO:0000313" key="13">
    <source>
        <dbReference type="Proteomes" id="UP000008370"/>
    </source>
</evidence>
<dbReference type="EMBL" id="JH930475">
    <property type="protein sequence ID" value="EKM52537.1"/>
    <property type="molecule type" value="Genomic_DNA"/>
</dbReference>
<dbReference type="GO" id="GO:0000750">
    <property type="term" value="P:pheromone-dependent signal transduction involved in conjugation with cellular fusion"/>
    <property type="evidence" value="ECO:0007669"/>
    <property type="project" value="TreeGrafter"/>
</dbReference>
<evidence type="ECO:0000256" key="8">
    <source>
        <dbReference type="ARBA" id="ARBA00023170"/>
    </source>
</evidence>
<evidence type="ECO:0000256" key="3">
    <source>
        <dbReference type="ARBA" id="ARBA00022507"/>
    </source>
</evidence>
<evidence type="ECO:0000256" key="2">
    <source>
        <dbReference type="ARBA" id="ARBA00011085"/>
    </source>
</evidence>
<dbReference type="Pfam" id="PF02076">
    <property type="entry name" value="STE3"/>
    <property type="match status" value="1"/>
</dbReference>